<dbReference type="InterPro" id="IPR008913">
    <property type="entry name" value="Znf_CHY"/>
</dbReference>
<feature type="region of interest" description="Disordered" evidence="5">
    <location>
        <begin position="374"/>
        <end position="394"/>
    </location>
</feature>
<accession>A0A8H7VLY6</accession>
<dbReference type="EMBL" id="JAEPRB010000054">
    <property type="protein sequence ID" value="KAG2223792.1"/>
    <property type="molecule type" value="Genomic_DNA"/>
</dbReference>
<organism evidence="7 8">
    <name type="scientific">Circinella minor</name>
    <dbReference type="NCBI Taxonomy" id="1195481"/>
    <lineage>
        <taxon>Eukaryota</taxon>
        <taxon>Fungi</taxon>
        <taxon>Fungi incertae sedis</taxon>
        <taxon>Mucoromycota</taxon>
        <taxon>Mucoromycotina</taxon>
        <taxon>Mucoromycetes</taxon>
        <taxon>Mucorales</taxon>
        <taxon>Lichtheimiaceae</taxon>
        <taxon>Circinella</taxon>
    </lineage>
</organism>
<keyword evidence="3" id="KW-0862">Zinc</keyword>
<dbReference type="PROSITE" id="PS51266">
    <property type="entry name" value="ZF_CHY"/>
    <property type="match status" value="1"/>
</dbReference>
<dbReference type="Proteomes" id="UP000646827">
    <property type="component" value="Unassembled WGS sequence"/>
</dbReference>
<gene>
    <name evidence="7" type="ORF">INT45_001926</name>
</gene>
<comment type="caution">
    <text evidence="7">The sequence shown here is derived from an EMBL/GenBank/DDBJ whole genome shotgun (WGS) entry which is preliminary data.</text>
</comment>
<dbReference type="AlphaFoldDB" id="A0A8H7VLY6"/>
<evidence type="ECO:0000313" key="8">
    <source>
        <dbReference type="Proteomes" id="UP000646827"/>
    </source>
</evidence>
<name>A0A8H7VLY6_9FUNG</name>
<dbReference type="Pfam" id="PF05495">
    <property type="entry name" value="zf-CHY"/>
    <property type="match status" value="1"/>
</dbReference>
<keyword evidence="1" id="KW-0479">Metal-binding</keyword>
<keyword evidence="2 4" id="KW-0863">Zinc-finger</keyword>
<reference evidence="7 8" key="1">
    <citation type="submission" date="2020-12" db="EMBL/GenBank/DDBJ databases">
        <title>Metabolic potential, ecology and presence of endohyphal bacteria is reflected in genomic diversity of Mucoromycotina.</title>
        <authorList>
            <person name="Muszewska A."/>
            <person name="Okrasinska A."/>
            <person name="Steczkiewicz K."/>
            <person name="Drgas O."/>
            <person name="Orlowska M."/>
            <person name="Perlinska-Lenart U."/>
            <person name="Aleksandrzak-Piekarczyk T."/>
            <person name="Szatraj K."/>
            <person name="Zielenkiewicz U."/>
            <person name="Pilsyk S."/>
            <person name="Malc E."/>
            <person name="Mieczkowski P."/>
            <person name="Kruszewska J.S."/>
            <person name="Biernat P."/>
            <person name="Pawlowska J."/>
        </authorList>
    </citation>
    <scope>NUCLEOTIDE SEQUENCE [LARGE SCALE GENOMIC DNA]</scope>
    <source>
        <strain evidence="7 8">CBS 142.35</strain>
    </source>
</reference>
<evidence type="ECO:0000256" key="4">
    <source>
        <dbReference type="PROSITE-ProRule" id="PRU00601"/>
    </source>
</evidence>
<sequence>MTEPRRPVSRPVSKPVVTVARNKEAELTQLERRYRSTFKKVSENDECTIVRLAFPPSDPDFPFELNMLQLQLRVPARYPKESCTIIVMNANIPKGFAFNLEKGFENYTKQTSATLVRQMNWLDKNIENLLQQEPATTMRFVSTTPKSPLPPPKPEEKQESLIAPALPEDFIAAATTKAANIVASSSSSSTSSSAIATSSSSSKPIVNTQQQQKSNKTSTSSLSLSTHHHHHHRKLDAEAVPFFTSTQLSEAAEKREKELKQLQARFRGSYKTLRNDQTETVVQLVLNLEDPEFSYKDTFNKELKVKYHIPVQYPLLSCTIEVENKALGVDEARDISYVFAEHVEKSKRTLFQNLNWLNRNLEMILQYPPERPWEIKNSDEETSSSSSEDEEAQIYKERASVTKQQQDPGKGKLSFHKNAKASLFDEDKGRVIVVDDPSFLRPTHLDPSTSSNSMTNKDDPITVSSSSDPDHSDQTKKENEAIGSSESSSPSVPRNGTAIYIYDYQLENITLFRCIQLNMVVKCSKCKTMTDIENLVPKDPFNFYLTCTKENSQVWKTCTKCRNLMGVKFFSDLMHQSSNKLGLLQLNGCLPFDILTSKYIGACVQCMDDDSAWTLTPHDHPKHSRCFECHTSHVVTLGDFRFIRTGVDDGDQFEADQSKISKAMLKRKKKKEAPLTVGEPLPDKGTCDHYRKSKRWFRFPCCSRLYPCDVCHDKQEDHIFEMARRHVCGQCSREQAIAPECTCGHVFERSHSRFWEGGEGTRSKALMSRKDPHKYKGLGKTSSKKQERVGTAGKNKRKNE</sequence>
<evidence type="ECO:0000313" key="7">
    <source>
        <dbReference type="EMBL" id="KAG2223792.1"/>
    </source>
</evidence>
<evidence type="ECO:0000259" key="6">
    <source>
        <dbReference type="PROSITE" id="PS51266"/>
    </source>
</evidence>
<keyword evidence="8" id="KW-1185">Reference proteome</keyword>
<proteinExistence type="predicted"/>
<evidence type="ECO:0000256" key="2">
    <source>
        <dbReference type="ARBA" id="ARBA00022771"/>
    </source>
</evidence>
<dbReference type="GO" id="GO:0008270">
    <property type="term" value="F:zinc ion binding"/>
    <property type="evidence" value="ECO:0007669"/>
    <property type="project" value="UniProtKB-KW"/>
</dbReference>
<evidence type="ECO:0000256" key="3">
    <source>
        <dbReference type="ARBA" id="ARBA00022833"/>
    </source>
</evidence>
<protein>
    <recommendedName>
        <fullName evidence="6">CHY-type domain-containing protein</fullName>
    </recommendedName>
</protein>
<evidence type="ECO:0000256" key="5">
    <source>
        <dbReference type="SAM" id="MobiDB-lite"/>
    </source>
</evidence>
<dbReference type="SUPFAM" id="SSF161219">
    <property type="entry name" value="CHY zinc finger-like"/>
    <property type="match status" value="1"/>
</dbReference>
<feature type="region of interest" description="Disordered" evidence="5">
    <location>
        <begin position="439"/>
        <end position="492"/>
    </location>
</feature>
<dbReference type="OrthoDB" id="10253329at2759"/>
<dbReference type="InterPro" id="IPR037274">
    <property type="entry name" value="Znf_CHY_sf"/>
</dbReference>
<feature type="region of interest" description="Disordered" evidence="5">
    <location>
        <begin position="133"/>
        <end position="158"/>
    </location>
</feature>
<feature type="domain" description="CHY-type" evidence="6">
    <location>
        <begin position="680"/>
        <end position="745"/>
    </location>
</feature>
<feature type="region of interest" description="Disordered" evidence="5">
    <location>
        <begin position="761"/>
        <end position="800"/>
    </location>
</feature>
<evidence type="ECO:0000256" key="1">
    <source>
        <dbReference type="ARBA" id="ARBA00022723"/>
    </source>
</evidence>
<feature type="region of interest" description="Disordered" evidence="5">
    <location>
        <begin position="183"/>
        <end position="239"/>
    </location>
</feature>
<feature type="compositionally biased region" description="Low complexity" evidence="5">
    <location>
        <begin position="183"/>
        <end position="225"/>
    </location>
</feature>
<feature type="compositionally biased region" description="Polar residues" evidence="5">
    <location>
        <begin position="446"/>
        <end position="455"/>
    </location>
</feature>
<feature type="compositionally biased region" description="Basic and acidic residues" evidence="5">
    <location>
        <begin position="468"/>
        <end position="480"/>
    </location>
</feature>